<evidence type="ECO:0000313" key="1">
    <source>
        <dbReference type="EMBL" id="QDE35720.1"/>
    </source>
</evidence>
<gene>
    <name evidence="1" type="ORF">FIV50_13540</name>
</gene>
<evidence type="ECO:0000313" key="2">
    <source>
        <dbReference type="Proteomes" id="UP000316125"/>
    </source>
</evidence>
<dbReference type="AlphaFoldDB" id="A0A4Y5YSA4"/>
<dbReference type="EMBL" id="CP041040">
    <property type="protein sequence ID" value="QDE35720.1"/>
    <property type="molecule type" value="Genomic_DNA"/>
</dbReference>
<proteinExistence type="predicted"/>
<accession>A0A4Y5YSA4</accession>
<name>A0A4Y5YSA4_9MICO</name>
<reference evidence="1 2" key="1">
    <citation type="submission" date="2019-06" db="EMBL/GenBank/DDBJ databases">
        <title>Complete genome of Microbacterium foliorum M2.</title>
        <authorList>
            <person name="Cao G."/>
        </authorList>
    </citation>
    <scope>NUCLEOTIDE SEQUENCE [LARGE SCALE GENOMIC DNA]</scope>
    <source>
        <strain evidence="1 2">M2</strain>
    </source>
</reference>
<dbReference type="Proteomes" id="UP000316125">
    <property type="component" value="Chromosome"/>
</dbReference>
<evidence type="ECO:0008006" key="3">
    <source>
        <dbReference type="Google" id="ProtNLM"/>
    </source>
</evidence>
<sequence length="329" mass="36222">MQTLADRAFVTSPVPLIVSAEMRMLGLRAASPRLRRVRSGVHARQDLYDALRPWQRYAARVHAFVRTHPGAVLCLESAAVLHGLPHFGETALIHVLADAGEKSRRFGDVAVHSSMDSRGVTSIAGIHCTDLLDTAVDLTRVLSPARGLAVADAAMSPFQGGDVQRSAADETLGGQMNSRGRARARWAWTNADGRSESPGESVSRAVIEWCGFETPQLQAEFAYEGAKDRADFFFPSCRVIGEADGWGKYDLDDPDAAAQRLSYEKRREDRLRRNGHPIARWDLSDAWKVDPLRLALVVANVPLVRPPQEGMLASLKLSPREVSRSRPRI</sequence>
<dbReference type="OrthoDB" id="5517693at2"/>
<dbReference type="RefSeq" id="WP_140037884.1">
    <property type="nucleotide sequence ID" value="NZ_CP041040.1"/>
</dbReference>
<protein>
    <recommendedName>
        <fullName evidence="3">Transcriptional regulator, AbiEi antitoxin, Type IV TA system</fullName>
    </recommendedName>
</protein>
<organism evidence="1 2">
    <name type="scientific">Microbacterium foliorum</name>
    <dbReference type="NCBI Taxonomy" id="104336"/>
    <lineage>
        <taxon>Bacteria</taxon>
        <taxon>Bacillati</taxon>
        <taxon>Actinomycetota</taxon>
        <taxon>Actinomycetes</taxon>
        <taxon>Micrococcales</taxon>
        <taxon>Microbacteriaceae</taxon>
        <taxon>Microbacterium</taxon>
    </lineage>
</organism>